<dbReference type="RefSeq" id="WP_138123572.1">
    <property type="nucleotide sequence ID" value="NZ_SWLG01000002.1"/>
</dbReference>
<accession>A0A5R9F8S6</accession>
<dbReference type="OrthoDB" id="58802at2"/>
<protein>
    <submittedName>
        <fullName evidence="6">Sugar-binding transcriptional regulator</fullName>
    </submittedName>
</protein>
<gene>
    <name evidence="6" type="ORF">FCL54_04290</name>
</gene>
<keyword evidence="2" id="KW-0805">Transcription regulation</keyword>
<keyword evidence="4" id="KW-0804">Transcription</keyword>
<evidence type="ECO:0000256" key="1">
    <source>
        <dbReference type="ARBA" id="ARBA00010466"/>
    </source>
</evidence>
<dbReference type="GO" id="GO:0030246">
    <property type="term" value="F:carbohydrate binding"/>
    <property type="evidence" value="ECO:0007669"/>
    <property type="project" value="InterPro"/>
</dbReference>
<dbReference type="InterPro" id="IPR037171">
    <property type="entry name" value="NagB/RpiA_transferase-like"/>
</dbReference>
<evidence type="ECO:0000256" key="3">
    <source>
        <dbReference type="ARBA" id="ARBA00023125"/>
    </source>
</evidence>
<dbReference type="EMBL" id="SWLG01000002">
    <property type="protein sequence ID" value="TLS38726.1"/>
    <property type="molecule type" value="Genomic_DNA"/>
</dbReference>
<feature type="domain" description="Sugar-binding" evidence="5">
    <location>
        <begin position="60"/>
        <end position="312"/>
    </location>
</feature>
<keyword evidence="7" id="KW-1185">Reference proteome</keyword>
<dbReference type="GO" id="GO:0003677">
    <property type="term" value="F:DNA binding"/>
    <property type="evidence" value="ECO:0007669"/>
    <property type="project" value="UniProtKB-KW"/>
</dbReference>
<proteinExistence type="inferred from homology"/>
<evidence type="ECO:0000313" key="7">
    <source>
        <dbReference type="Proteomes" id="UP000308230"/>
    </source>
</evidence>
<comment type="caution">
    <text evidence="6">The sequence shown here is derived from an EMBL/GenBank/DDBJ whole genome shotgun (WGS) entry which is preliminary data.</text>
</comment>
<evidence type="ECO:0000313" key="6">
    <source>
        <dbReference type="EMBL" id="TLS38726.1"/>
    </source>
</evidence>
<dbReference type="Proteomes" id="UP000308230">
    <property type="component" value="Unassembled WGS sequence"/>
</dbReference>
<organism evidence="6 7">
    <name type="scientific">Exobacillus caeni</name>
    <dbReference type="NCBI Taxonomy" id="2574798"/>
    <lineage>
        <taxon>Bacteria</taxon>
        <taxon>Bacillati</taxon>
        <taxon>Bacillota</taxon>
        <taxon>Bacilli</taxon>
        <taxon>Bacillales</taxon>
        <taxon>Guptibacillaceae</taxon>
        <taxon>Exobacillus</taxon>
    </lineage>
</organism>
<dbReference type="Gene3D" id="1.10.10.60">
    <property type="entry name" value="Homeodomain-like"/>
    <property type="match status" value="1"/>
</dbReference>
<dbReference type="InterPro" id="IPR051054">
    <property type="entry name" value="SorC_transcr_regulators"/>
</dbReference>
<dbReference type="Gene3D" id="3.40.50.1360">
    <property type="match status" value="1"/>
</dbReference>
<reference evidence="6 7" key="1">
    <citation type="submission" date="2019-04" db="EMBL/GenBank/DDBJ databases">
        <title>Bacillus caeni sp. nov., a bacterium isolated from mangrove sediment.</title>
        <authorList>
            <person name="Huang H."/>
            <person name="Mo K."/>
            <person name="Hu Y."/>
        </authorList>
    </citation>
    <scope>NUCLEOTIDE SEQUENCE [LARGE SCALE GENOMIC DNA]</scope>
    <source>
        <strain evidence="6 7">HB172195</strain>
    </source>
</reference>
<evidence type="ECO:0000259" key="5">
    <source>
        <dbReference type="Pfam" id="PF04198"/>
    </source>
</evidence>
<evidence type="ECO:0000256" key="4">
    <source>
        <dbReference type="ARBA" id="ARBA00023163"/>
    </source>
</evidence>
<dbReference type="Pfam" id="PF04198">
    <property type="entry name" value="Sugar-bind"/>
    <property type="match status" value="1"/>
</dbReference>
<dbReference type="PANTHER" id="PTHR34294:SF12">
    <property type="entry name" value="SUGAR-BINDING TRANSCRIPTIONAL REGULATOR"/>
    <property type="match status" value="1"/>
</dbReference>
<comment type="similarity">
    <text evidence="1">Belongs to the SorC transcriptional regulatory family.</text>
</comment>
<evidence type="ECO:0000256" key="2">
    <source>
        <dbReference type="ARBA" id="ARBA00023015"/>
    </source>
</evidence>
<name>A0A5R9F8S6_9BACL</name>
<dbReference type="AlphaFoldDB" id="A0A5R9F8S6"/>
<keyword evidence="3" id="KW-0238">DNA-binding</keyword>
<dbReference type="SUPFAM" id="SSF100950">
    <property type="entry name" value="NagB/RpiA/CoA transferase-like"/>
    <property type="match status" value="1"/>
</dbReference>
<sequence length="317" mass="35483">MLDWEERRQLVKVANLYYFEGLTQSQVASKIGVSRPIVSKLLQKAKDVGIVEIYIKDESAHTVELEQRMEDRFGLKDVIVVPTAGYSAERSKRAVARAGAYFLSKNLKEVKKLGISWGTTLAQLVEEYPFSKHEDIKIVPLEGGMGRQYVEIHANQLAYEMAKKFNGKCSYLYAPAIVETEELKERLMDMEDIKAVLEEGKQVDKALIGIGNPHENSTLKKIGYLQDEDIDHLRETGAVGDIGFRFFDENGNPIKDSLNDKVIGIPLEGLKEIKEVICVVEGTHKLESIRGALEGSYLDVLVIDEPTASRLLGIKGK</sequence>
<dbReference type="InterPro" id="IPR007324">
    <property type="entry name" value="Sugar-bd_dom_put"/>
</dbReference>
<dbReference type="PANTHER" id="PTHR34294">
    <property type="entry name" value="TRANSCRIPTIONAL REGULATOR-RELATED"/>
    <property type="match status" value="1"/>
</dbReference>